<evidence type="ECO:0000256" key="6">
    <source>
        <dbReference type="ARBA" id="ARBA00022786"/>
    </source>
</evidence>
<evidence type="ECO:0000256" key="1">
    <source>
        <dbReference type="ARBA" id="ARBA00000900"/>
    </source>
</evidence>
<proteinExistence type="predicted"/>
<dbReference type="EMBL" id="JAXIOK010000019">
    <property type="protein sequence ID" value="KAK4748876.1"/>
    <property type="molecule type" value="Genomic_DNA"/>
</dbReference>
<dbReference type="PANTHER" id="PTHR15710">
    <property type="entry name" value="E3 UBIQUITIN-PROTEIN LIGASE PRAJA"/>
    <property type="match status" value="1"/>
</dbReference>
<name>A0AAN7GQ66_9MYRT</name>
<evidence type="ECO:0000256" key="7">
    <source>
        <dbReference type="ARBA" id="ARBA00022833"/>
    </source>
</evidence>
<dbReference type="GO" id="GO:0061630">
    <property type="term" value="F:ubiquitin protein ligase activity"/>
    <property type="evidence" value="ECO:0007669"/>
    <property type="project" value="UniProtKB-EC"/>
</dbReference>
<keyword evidence="11" id="KW-1185">Reference proteome</keyword>
<comment type="catalytic activity">
    <reaction evidence="1">
        <text>S-ubiquitinyl-[E2 ubiquitin-conjugating enzyme]-L-cysteine + [acceptor protein]-L-lysine = [E2 ubiquitin-conjugating enzyme]-L-cysteine + N(6)-ubiquitinyl-[acceptor protein]-L-lysine.</text>
        <dbReference type="EC" id="2.3.2.27"/>
    </reaction>
</comment>
<dbReference type="EC" id="2.3.2.27" evidence="3"/>
<dbReference type="CDD" id="cd16454">
    <property type="entry name" value="RING-H2_PA-TM-RING"/>
    <property type="match status" value="1"/>
</dbReference>
<dbReference type="AlphaFoldDB" id="A0AAN7GQ66"/>
<evidence type="ECO:0000259" key="9">
    <source>
        <dbReference type="PROSITE" id="PS50089"/>
    </source>
</evidence>
<organism evidence="10 11">
    <name type="scientific">Trapa incisa</name>
    <dbReference type="NCBI Taxonomy" id="236973"/>
    <lineage>
        <taxon>Eukaryota</taxon>
        <taxon>Viridiplantae</taxon>
        <taxon>Streptophyta</taxon>
        <taxon>Embryophyta</taxon>
        <taxon>Tracheophyta</taxon>
        <taxon>Spermatophyta</taxon>
        <taxon>Magnoliopsida</taxon>
        <taxon>eudicotyledons</taxon>
        <taxon>Gunneridae</taxon>
        <taxon>Pentapetalae</taxon>
        <taxon>rosids</taxon>
        <taxon>malvids</taxon>
        <taxon>Myrtales</taxon>
        <taxon>Lythraceae</taxon>
        <taxon>Trapa</taxon>
    </lineage>
</organism>
<evidence type="ECO:0000256" key="8">
    <source>
        <dbReference type="PROSITE-ProRule" id="PRU00175"/>
    </source>
</evidence>
<dbReference type="PROSITE" id="PS50089">
    <property type="entry name" value="ZF_RING_2"/>
    <property type="match status" value="1"/>
</dbReference>
<protein>
    <recommendedName>
        <fullName evidence="3">RING-type E3 ubiquitin transferase</fullName>
        <ecNumber evidence="3">2.3.2.27</ecNumber>
    </recommendedName>
</protein>
<evidence type="ECO:0000256" key="5">
    <source>
        <dbReference type="ARBA" id="ARBA00022771"/>
    </source>
</evidence>
<feature type="domain" description="RING-type" evidence="9">
    <location>
        <begin position="210"/>
        <end position="259"/>
    </location>
</feature>
<dbReference type="Proteomes" id="UP001345219">
    <property type="component" value="Chromosome 12"/>
</dbReference>
<dbReference type="GO" id="GO:0008270">
    <property type="term" value="F:zinc ion binding"/>
    <property type="evidence" value="ECO:0007669"/>
    <property type="project" value="UniProtKB-KW"/>
</dbReference>
<dbReference type="Gene3D" id="3.30.40.10">
    <property type="entry name" value="Zinc/RING finger domain, C3HC4 (zinc finger)"/>
    <property type="match status" value="1"/>
</dbReference>
<dbReference type="InterPro" id="IPR011016">
    <property type="entry name" value="Znf_RING-CH"/>
</dbReference>
<keyword evidence="4" id="KW-0479">Metal-binding</keyword>
<dbReference type="SMART" id="SM00184">
    <property type="entry name" value="RING"/>
    <property type="match status" value="1"/>
</dbReference>
<dbReference type="InterPro" id="IPR001841">
    <property type="entry name" value="Znf_RING"/>
</dbReference>
<comment type="caution">
    <text evidence="10">The sequence shown here is derived from an EMBL/GenBank/DDBJ whole genome shotgun (WGS) entry which is preliminary data.</text>
</comment>
<keyword evidence="6" id="KW-0833">Ubl conjugation pathway</keyword>
<evidence type="ECO:0000256" key="3">
    <source>
        <dbReference type="ARBA" id="ARBA00012483"/>
    </source>
</evidence>
<dbReference type="GO" id="GO:0016567">
    <property type="term" value="P:protein ubiquitination"/>
    <property type="evidence" value="ECO:0007669"/>
    <property type="project" value="TreeGrafter"/>
</dbReference>
<evidence type="ECO:0000313" key="10">
    <source>
        <dbReference type="EMBL" id="KAK4748876.1"/>
    </source>
</evidence>
<dbReference type="InterPro" id="IPR024766">
    <property type="entry name" value="Znf_RING_H2"/>
</dbReference>
<evidence type="ECO:0000313" key="11">
    <source>
        <dbReference type="Proteomes" id="UP001345219"/>
    </source>
</evidence>
<sequence>MALNEFKLYANVRLNKNDDHIADSSEEDGLILFRIFYNDMTVTPVAHVRLDETTGEEIHGWKIEEQITKRNVSRQFRRSEVINSDNSAAIKTALASLAAGLVREFWVEETARQLELVASDVGDRLRDGLGEDPLATAPLLVEVEVLTGTVVKPEEGSSDDNRFFNTLRYMESLESEARSRSPFVYVPATLSSVGALATIPADRLEAGDQCAICMDELHSAVIDNGGSSESAVKMPCSHKYHRKCILQWLKENHVCPLCRFGLPHYTLIIEEMEIRYDIASA</sequence>
<dbReference type="PANTHER" id="PTHR15710:SF77">
    <property type="entry name" value="RING-H2 FINGER PROTEIN ATL21B"/>
    <property type="match status" value="1"/>
</dbReference>
<keyword evidence="5 8" id="KW-0863">Zinc-finger</keyword>
<gene>
    <name evidence="10" type="ORF">SAY87_015462</name>
</gene>
<dbReference type="InterPro" id="IPR013083">
    <property type="entry name" value="Znf_RING/FYVE/PHD"/>
</dbReference>
<dbReference type="SMART" id="SM00744">
    <property type="entry name" value="RINGv"/>
    <property type="match status" value="1"/>
</dbReference>
<dbReference type="Pfam" id="PF12678">
    <property type="entry name" value="zf-rbx1"/>
    <property type="match status" value="1"/>
</dbReference>
<comment type="pathway">
    <text evidence="2">Protein modification; protein ubiquitination.</text>
</comment>
<accession>A0AAN7GQ66</accession>
<reference evidence="10 11" key="1">
    <citation type="journal article" date="2023" name="Hortic Res">
        <title>Pangenome of water caltrop reveals structural variations and asymmetric subgenome divergence after allopolyploidization.</title>
        <authorList>
            <person name="Zhang X."/>
            <person name="Chen Y."/>
            <person name="Wang L."/>
            <person name="Yuan Y."/>
            <person name="Fang M."/>
            <person name="Shi L."/>
            <person name="Lu R."/>
            <person name="Comes H.P."/>
            <person name="Ma Y."/>
            <person name="Chen Y."/>
            <person name="Huang G."/>
            <person name="Zhou Y."/>
            <person name="Zheng Z."/>
            <person name="Qiu Y."/>
        </authorList>
    </citation>
    <scope>NUCLEOTIDE SEQUENCE [LARGE SCALE GENOMIC DNA]</scope>
    <source>
        <tissue evidence="10">Roots</tissue>
    </source>
</reference>
<evidence type="ECO:0000256" key="4">
    <source>
        <dbReference type="ARBA" id="ARBA00022723"/>
    </source>
</evidence>
<dbReference type="GO" id="GO:0005737">
    <property type="term" value="C:cytoplasm"/>
    <property type="evidence" value="ECO:0007669"/>
    <property type="project" value="TreeGrafter"/>
</dbReference>
<dbReference type="SUPFAM" id="SSF57850">
    <property type="entry name" value="RING/U-box"/>
    <property type="match status" value="1"/>
</dbReference>
<keyword evidence="7" id="KW-0862">Zinc</keyword>
<evidence type="ECO:0000256" key="2">
    <source>
        <dbReference type="ARBA" id="ARBA00004906"/>
    </source>
</evidence>